<feature type="transmembrane region" description="Helical" evidence="2">
    <location>
        <begin position="266"/>
        <end position="287"/>
    </location>
</feature>
<keyword evidence="2" id="KW-0812">Transmembrane</keyword>
<dbReference type="Pfam" id="PF07690">
    <property type="entry name" value="MFS_1"/>
    <property type="match status" value="1"/>
</dbReference>
<dbReference type="CDD" id="cd17355">
    <property type="entry name" value="MFS_YcxA_like"/>
    <property type="match status" value="1"/>
</dbReference>
<feature type="transmembrane region" description="Helical" evidence="2">
    <location>
        <begin position="482"/>
        <end position="504"/>
    </location>
</feature>
<proteinExistence type="predicted"/>
<comment type="subcellular location">
    <subcellularLocation>
        <location evidence="1">Membrane</location>
        <topology evidence="1">Multi-pass membrane protein</topology>
    </subcellularLocation>
</comment>
<feature type="transmembrane region" description="Helical" evidence="2">
    <location>
        <begin position="392"/>
        <end position="411"/>
    </location>
</feature>
<dbReference type="PANTHER" id="PTHR11360:SF284">
    <property type="entry name" value="EG:103B4.3 PROTEIN-RELATED"/>
    <property type="match status" value="1"/>
</dbReference>
<protein>
    <submittedName>
        <fullName evidence="4">Major facilitator superfamily domain-containing protein</fullName>
    </submittedName>
</protein>
<dbReference type="EMBL" id="KZ155802">
    <property type="protein sequence ID" value="OUS44793.1"/>
    <property type="molecule type" value="Genomic_DNA"/>
</dbReference>
<organism evidence="4">
    <name type="scientific">Ostreococcus tauri</name>
    <name type="common">Marine green alga</name>
    <dbReference type="NCBI Taxonomy" id="70448"/>
    <lineage>
        <taxon>Eukaryota</taxon>
        <taxon>Viridiplantae</taxon>
        <taxon>Chlorophyta</taxon>
        <taxon>Mamiellophyceae</taxon>
        <taxon>Mamiellales</taxon>
        <taxon>Bathycoccaceae</taxon>
        <taxon>Ostreococcus</taxon>
    </lineage>
</organism>
<feature type="transmembrane region" description="Helical" evidence="2">
    <location>
        <begin position="233"/>
        <end position="260"/>
    </location>
</feature>
<dbReference type="InterPro" id="IPR020846">
    <property type="entry name" value="MFS_dom"/>
</dbReference>
<dbReference type="SUPFAM" id="SSF103473">
    <property type="entry name" value="MFS general substrate transporter"/>
    <property type="match status" value="1"/>
</dbReference>
<feature type="transmembrane region" description="Helical" evidence="2">
    <location>
        <begin position="447"/>
        <end position="470"/>
    </location>
</feature>
<feature type="transmembrane region" description="Helical" evidence="2">
    <location>
        <begin position="363"/>
        <end position="385"/>
    </location>
</feature>
<dbReference type="Gene3D" id="1.20.1250.20">
    <property type="entry name" value="MFS general substrate transporter like domains"/>
    <property type="match status" value="1"/>
</dbReference>
<feature type="transmembrane region" description="Helical" evidence="2">
    <location>
        <begin position="200"/>
        <end position="221"/>
    </location>
</feature>
<dbReference type="InterPro" id="IPR036259">
    <property type="entry name" value="MFS_trans_sf"/>
</dbReference>
<dbReference type="AlphaFoldDB" id="A0A1Y5I9P5"/>
<feature type="transmembrane region" description="Helical" evidence="2">
    <location>
        <begin position="417"/>
        <end position="440"/>
    </location>
</feature>
<gene>
    <name evidence="4" type="ORF">BE221DRAFT_200957</name>
</gene>
<accession>A0A1Y5I9P5</accession>
<dbReference type="PROSITE" id="PS50850">
    <property type="entry name" value="MFS"/>
    <property type="match status" value="1"/>
</dbReference>
<keyword evidence="2" id="KW-0472">Membrane</keyword>
<feature type="transmembrane region" description="Helical" evidence="2">
    <location>
        <begin position="144"/>
        <end position="164"/>
    </location>
</feature>
<feature type="transmembrane region" description="Helical" evidence="2">
    <location>
        <begin position="176"/>
        <end position="194"/>
    </location>
</feature>
<dbReference type="Proteomes" id="UP000195557">
    <property type="component" value="Unassembled WGS sequence"/>
</dbReference>
<name>A0A1Y5I9P5_OSTTA</name>
<evidence type="ECO:0000256" key="1">
    <source>
        <dbReference type="ARBA" id="ARBA00004141"/>
    </source>
</evidence>
<keyword evidence="2" id="KW-1133">Transmembrane helix</keyword>
<evidence type="ECO:0000256" key="2">
    <source>
        <dbReference type="SAM" id="Phobius"/>
    </source>
</evidence>
<evidence type="ECO:0000313" key="4">
    <source>
        <dbReference type="EMBL" id="OUS44793.1"/>
    </source>
</evidence>
<feature type="transmembrane region" description="Helical" evidence="2">
    <location>
        <begin position="328"/>
        <end position="351"/>
    </location>
</feature>
<dbReference type="GO" id="GO:0016020">
    <property type="term" value="C:membrane"/>
    <property type="evidence" value="ECO:0007669"/>
    <property type="project" value="UniProtKB-SubCell"/>
</dbReference>
<dbReference type="InterPro" id="IPR050327">
    <property type="entry name" value="Proton-linked_MCT"/>
</dbReference>
<evidence type="ECO:0000259" key="3">
    <source>
        <dbReference type="PROSITE" id="PS50850"/>
    </source>
</evidence>
<dbReference type="GO" id="GO:0022857">
    <property type="term" value="F:transmembrane transporter activity"/>
    <property type="evidence" value="ECO:0007669"/>
    <property type="project" value="InterPro"/>
</dbReference>
<dbReference type="SUPFAM" id="SSF54593">
    <property type="entry name" value="Glyoxalase/Bleomycin resistance protein/Dihydroxybiphenyl dioxygenase"/>
    <property type="match status" value="1"/>
</dbReference>
<feature type="domain" description="Major facilitator superfamily (MFS) profile" evidence="3">
    <location>
        <begin position="107"/>
        <end position="506"/>
    </location>
</feature>
<sequence>MSDDPVKAGKFYAAVMGWEDDVRMDGQFCRMVPGGNFKNPDGSDSEIGNLHIGIGDVANLRPNPDPAGVDSRTLSPFARSSRLWVLVSEDDSVDRIMTAAVEHGAEVLWRNHYWKEFNGFNDAFRDPWGNEIILWRKEFGWPRAVVSGVLLLTAVMSAIIYPLAGRLSDRWGSRRVILVGNALFAPAIAGLALADGSVVQFYLLFAIVGAAGAIPSTPAYSKVISEWFDEKRGLMLGVAAGFGNGIGSTFMPIAAGLMLVQFGWRGAYIGIGLIVFCLGFPTLLALLRDAPGRVEEIKLRERQLDVPDIPAAPLPGVNLAEATSTRTFWILMAAVALGAGCMTAIFTHVVPMLMDRGIVIQQATLAISIFALVTAGWQVVTGYLLDKFYTPIVAVPMFAAAILGLLCFQFSQSMVVIYFGAALMGVGLGAEFGCLSYFVSRYFGLKAFGMIIGVYYSVVIVFQGGAPVLMDVGFDVTGSYEASVWVLSVLLAIGAALILLLPAFEIQRPSASLEASAS</sequence>
<dbReference type="Gene3D" id="3.10.180.10">
    <property type="entry name" value="2,3-Dihydroxybiphenyl 1,2-Dioxygenase, domain 1"/>
    <property type="match status" value="1"/>
</dbReference>
<dbReference type="InterPro" id="IPR029068">
    <property type="entry name" value="Glyas_Bleomycin-R_OHBP_Dase"/>
</dbReference>
<reference evidence="4" key="1">
    <citation type="submission" date="2017-04" db="EMBL/GenBank/DDBJ databases">
        <title>Population genomics of picophytoplankton unveils novel chromosome hypervariability.</title>
        <authorList>
            <consortium name="DOE Joint Genome Institute"/>
            <person name="Blanc-Mathieu R."/>
            <person name="Krasovec M."/>
            <person name="Hebrard M."/>
            <person name="Yau S."/>
            <person name="Desgranges E."/>
            <person name="Martin J."/>
            <person name="Schackwitz W."/>
            <person name="Kuo A."/>
            <person name="Salin G."/>
            <person name="Donnadieu C."/>
            <person name="Desdevises Y."/>
            <person name="Sanchez-Ferandin S."/>
            <person name="Moreau H."/>
            <person name="Rivals E."/>
            <person name="Grigoriev I.V."/>
            <person name="Grimsley N."/>
            <person name="Eyre-Walker A."/>
            <person name="Piganeau G."/>
        </authorList>
    </citation>
    <scope>NUCLEOTIDE SEQUENCE [LARGE SCALE GENOMIC DNA]</scope>
    <source>
        <strain evidence="4">RCC 1115</strain>
    </source>
</reference>
<dbReference type="PANTHER" id="PTHR11360">
    <property type="entry name" value="MONOCARBOXYLATE TRANSPORTER"/>
    <property type="match status" value="1"/>
</dbReference>
<dbReference type="InterPro" id="IPR011701">
    <property type="entry name" value="MFS"/>
</dbReference>